<comment type="caution">
    <text evidence="10">The sequence shown here is derived from an EMBL/GenBank/DDBJ whole genome shotgun (WGS) entry which is preliminary data.</text>
</comment>
<feature type="compositionally biased region" description="Polar residues" evidence="7">
    <location>
        <begin position="112"/>
        <end position="124"/>
    </location>
</feature>
<dbReference type="OrthoDB" id="6513042at2759"/>
<organism evidence="10 11">
    <name type="scientific">Polarella glacialis</name>
    <name type="common">Dinoflagellate</name>
    <dbReference type="NCBI Taxonomy" id="89957"/>
    <lineage>
        <taxon>Eukaryota</taxon>
        <taxon>Sar</taxon>
        <taxon>Alveolata</taxon>
        <taxon>Dinophyceae</taxon>
        <taxon>Suessiales</taxon>
        <taxon>Suessiaceae</taxon>
        <taxon>Polarella</taxon>
    </lineage>
</organism>
<sequence length="2868" mass="315266">MGKNRKGAVKKKVAGTTGGGDDAKTAGVKKSIGKVKKVTEANAAVTKAPASLSGPLRAKHAAIAAAARTAKDKAMQRATLQGTPKQKVDGKVQMQQIEQARDHAEKVAESAGATNDATRRQAQSAGSGCFQCSRSIFIAGEMRDGTFYVYCVEVWLRGSSGRWCPESGTESHQAKATGIRWYPPPPRPPANNLQQSGSEETGVIGSNLGIRSFGSLSTPACQDHNMFASPPASSVPHRGLHPTSVRARATLQPGSSHQQAPCRQAVVLEAPSDAAVVGWEMWDCRPQDTKQRPLREVVISPGGKDPQGRVRSVRVIHSSALIAYLPNAFDSFALLTLDGGSDLAAQTALRDGFTAGGQHWHVFCGKDARRVYVSKGNASDVNLFRESCFPRLHEKAVAKQMKYMGLLTSQLSNVIKLPSDVKVEHIDDVKRGGFCFTDGCGYISQALAELLRIELQLELCPSVWQIRYCGHGWVCKGVLLVCDHLDGHKIELRQSMLKAKIGPELENLCGLLGIIKYSKPYTLASLSSQAIALFTAAVPEDVLAEVHGAHFTNVVRSATCPANAVVALTLAQELQVWKKLRRAAGMSTPRAFNELLELRTSLLQGGTVGRKSRLRVPLFASRTLFGACDPELKLREGTCFVQVAVGGKCMVVTGPVIIYRSPSYSPGDVRVLQAVKAPGCTATECILFSSEGRRPAADMMSGGDLDGDQFAVFWDCRLVKFAANFRQAPLDYLAPPKQSPSSGDLIEHLFTSEQTILGRIDALFWRYASAEGITSKKCEQLALIFSRAVDKLPNDAQALDELERRAPQVNDSALWVRLEKKQAVRRELCSSENADDFWATFRSSNCWESIPCEVVGSAIAPSISSELSFDIRPKMMKHAVAKFHGIIACSCHSARLSLVGARVACKFNCEDAWCGKTHPSPEAAAAQWRALAEKTLTEEAPSVVRYHEALGVVQGIIGRLFGPREAVKRAEEELDADRWSAAARHKLDSALDSLAAASSGSIWRKLNERALAKEGDLASARAGVQEMAKQSKVQAACLAQTKWMWSSARPLRGPFDQWLAWAKVKVLRRRLEEKKARSDKLRKQVLEEKQEIEAERDEHFSEDALLQAKAALQESAVSIQGLDVALRSFSSRVARLLLQHGVPEDWLSCNRELQLALGREKRRLTHVMPVYAYRAAIVEKLRKRGAVVVTAGTGSGKSTQIPGYLVDDLDLQGPVVCTQPRRVAAKSLAERVAEEFGTELGELVGYHVGSRGGGGGEPQKKSSRTALLFVTDGLLLHNQRQELGAMVIDEAHERGRDSDLLLARWRRKCLEGIAVPPLVVMSASINAQRFADYLQCEVVDIPGKMYDVEEHYVPLPAATDLDHKESEYVNAVCQHACDVLYDKIVGKAQQGDVLIFLPGKGEIQECIRLIKDRELANSTEEQAVPQPPKQGADRYQNRNDLAALQSQLADLSKQEFGLQNKVGGGSSKRQLRKRMAQLQKKKSEIKQKIWDLEQPSKFQREQDRNKHTHWTAKLQTSTWGAQELVDVYALYSAMPAHEQDMAIHSESRRNHKTRYVRKVVCCTNIAETSLTIDGVRFVMDAGLARQVKFDHELRCSSLCLVSTSQAAAVQRKGRAGYRLFSHEEFKQRPAFEDPEMLKVPVERLLLYLLHHRIGDIEDLGLLDAPPELAIRTAKQTLIDLGFLTPDGRSLTEDGLIAAQLDLQPWSSRMLLESGSLQCTGRSSVLAALLEETDVQWQLEHAEFFAPQGDPFSLLRLWDAYVGCGEKARDRKVWCERRQLSPEEFAAVQMRLERIQRVLRQNKRPGGGEGTDDAVTRAFVRGYFQFFAVHHDPRFPRAGYSVLTPLLRNDVGDAGYAGRKAAPTSVHSAHVAGGADVAAVTTVPVACKPGSETSVLSKKLLKVELSQCSTLHLQARQPAPWAIFTSLRTTSSKPPRTTMSVACAVEPAMVLQEAPQSWQRRVLLQEHLDGSELALLRNRFIQGVGPGVMRHLLRDRRKLIKEVENATNAKVLPVFEHSTIFNWGSAKEADGAYDALLAEVTVARELLLKRTFSFYPGGPELQCFVGFPVMNVSLPETDPAAVTHLTNGGIQLNYESGMVVLRCSGEIRGPEAAARQAILFNTQSFTGPEISALASRAAIERHGDVYELTFTSEEDCQQALADSQATRGSMRRKLRTELAIVDVESFKKEYEFVLEEEYTHLQFSWQRHALRVSVVVDPSAGVVTDQRLQLVQWLRGEKVLDPDFVKAIGDWRSLQALQKHAEHQSGARVLLQPGRFWIFGKVNMRRAASVLLAEGLRELHAWANGSVSFGEGLAALQGPAGSVFAKIQEKHPEAEFEIDMHRRLVHIKAPPPKLPAAMAAVHEALAAVDGTPPPECTACGMPAERLVQLLLCGCTYCESCFSSACLQPCPCGSPILPADVVEALGERSNYVFTKLYLTYLEQTARAPGEEVRLCLDCQRPSLWPSAAAASSQTCRWCSGGIGGDEASHVDLKIAGKALGEEEWEQLREMCRVSNLGLDWWRFRGDCDMLVEAKNKCQQWATWVDEQMLIRAHTEDFIRKLLNDRCFGQQSSVKYAVKSRRVELAGYKARVQRALRWLRETLGEVHSDRLAVEPNKSAHVIGPKGATVKALQDKFSVHIWVRDGEVFISGFSKDLVSARSAIKHLLADHDVHITLPASDGCADLSWRYVRPTLRQFQHIVHHSSGPGRVHLRGPQGSVEDVERLLRSQLLLFEFRALPVESCMKGQLIGKKGSALHKLEEGGAVVCVGKDGDDFVYVGGELAAVEKATAEVEGILQRSINSSRKGGMKGGQSSAMMNGGSNNNSGSNSNSNDNNNSNNNQSRKGGKGASKKGAVASRDFGWSYGGDSGDR</sequence>
<dbReference type="CDD" id="cd00105">
    <property type="entry name" value="KH-I"/>
    <property type="match status" value="1"/>
</dbReference>
<dbReference type="GO" id="GO:0005524">
    <property type="term" value="F:ATP binding"/>
    <property type="evidence" value="ECO:0007669"/>
    <property type="project" value="UniProtKB-KW"/>
</dbReference>
<evidence type="ECO:0008006" key="12">
    <source>
        <dbReference type="Google" id="ProtNLM"/>
    </source>
</evidence>
<dbReference type="InterPro" id="IPR014001">
    <property type="entry name" value="Helicase_ATP-bd"/>
</dbReference>
<evidence type="ECO:0000259" key="9">
    <source>
        <dbReference type="PROSITE" id="PS51194"/>
    </source>
</evidence>
<dbReference type="Gene3D" id="1.20.120.1080">
    <property type="match status" value="1"/>
</dbReference>
<dbReference type="GO" id="GO:0016787">
    <property type="term" value="F:hydrolase activity"/>
    <property type="evidence" value="ECO:0007669"/>
    <property type="project" value="UniProtKB-KW"/>
</dbReference>
<dbReference type="InterPro" id="IPR057596">
    <property type="entry name" value="RDRP_core"/>
</dbReference>
<evidence type="ECO:0000256" key="6">
    <source>
        <dbReference type="SAM" id="Coils"/>
    </source>
</evidence>
<dbReference type="InterPro" id="IPR011545">
    <property type="entry name" value="DEAD/DEAH_box_helicase_dom"/>
</dbReference>
<evidence type="ECO:0000313" key="11">
    <source>
        <dbReference type="Proteomes" id="UP000654075"/>
    </source>
</evidence>
<dbReference type="InterPro" id="IPR027417">
    <property type="entry name" value="P-loop_NTPase"/>
</dbReference>
<dbReference type="InterPro" id="IPR036612">
    <property type="entry name" value="KH_dom_type_1_sf"/>
</dbReference>
<dbReference type="GO" id="GO:0003968">
    <property type="term" value="F:RNA-directed RNA polymerase activity"/>
    <property type="evidence" value="ECO:0007669"/>
    <property type="project" value="InterPro"/>
</dbReference>
<feature type="compositionally biased region" description="Low complexity" evidence="7">
    <location>
        <begin position="2808"/>
        <end position="2840"/>
    </location>
</feature>
<feature type="domain" description="Helicase ATP-binding" evidence="8">
    <location>
        <begin position="1178"/>
        <end position="1343"/>
    </location>
</feature>
<evidence type="ECO:0000256" key="3">
    <source>
        <dbReference type="ARBA" id="ARBA00022806"/>
    </source>
</evidence>
<dbReference type="SMART" id="SM00490">
    <property type="entry name" value="HELICc"/>
    <property type="match status" value="1"/>
</dbReference>
<evidence type="ECO:0000313" key="10">
    <source>
        <dbReference type="EMBL" id="CAE8632892.1"/>
    </source>
</evidence>
<dbReference type="CDD" id="cd18791">
    <property type="entry name" value="SF2_C_RHA"/>
    <property type="match status" value="1"/>
</dbReference>
<feature type="region of interest" description="Disordered" evidence="7">
    <location>
        <begin position="1"/>
        <end position="31"/>
    </location>
</feature>
<dbReference type="PROSITE" id="PS51194">
    <property type="entry name" value="HELICASE_CTER"/>
    <property type="match status" value="1"/>
</dbReference>
<name>A0A813H501_POLGL</name>
<dbReference type="PROSITE" id="PS51192">
    <property type="entry name" value="HELICASE_ATP_BIND_1"/>
    <property type="match status" value="1"/>
</dbReference>
<dbReference type="Gene3D" id="3.40.50.300">
    <property type="entry name" value="P-loop containing nucleotide triphosphate hydrolases"/>
    <property type="match status" value="3"/>
</dbReference>
<dbReference type="Proteomes" id="UP000654075">
    <property type="component" value="Unassembled WGS sequence"/>
</dbReference>
<evidence type="ECO:0000256" key="4">
    <source>
        <dbReference type="ARBA" id="ARBA00022840"/>
    </source>
</evidence>
<protein>
    <recommendedName>
        <fullName evidence="12">RNA-directed RNA polymerase</fullName>
    </recommendedName>
</protein>
<keyword evidence="3" id="KW-0347">Helicase</keyword>
<feature type="region of interest" description="Disordered" evidence="7">
    <location>
        <begin position="104"/>
        <end position="124"/>
    </location>
</feature>
<dbReference type="SMART" id="SM00847">
    <property type="entry name" value="HA2"/>
    <property type="match status" value="1"/>
</dbReference>
<feature type="domain" description="Helicase C-terminal" evidence="9">
    <location>
        <begin position="1470"/>
        <end position="1652"/>
    </location>
</feature>
<dbReference type="PANTHER" id="PTHR18934:SF91">
    <property type="entry name" value="PRE-MRNA-SPLICING FACTOR ATP-DEPENDENT RNA HELICASE PRP16"/>
    <property type="match status" value="1"/>
</dbReference>
<dbReference type="PANTHER" id="PTHR18934">
    <property type="entry name" value="ATP-DEPENDENT RNA HELICASE"/>
    <property type="match status" value="1"/>
</dbReference>
<feature type="region of interest" description="Disordered" evidence="7">
    <location>
        <begin position="2798"/>
        <end position="2868"/>
    </location>
</feature>
<dbReference type="InterPro" id="IPR001650">
    <property type="entry name" value="Helicase_C-like"/>
</dbReference>
<feature type="region of interest" description="Disordered" evidence="7">
    <location>
        <begin position="174"/>
        <end position="204"/>
    </location>
</feature>
<keyword evidence="2" id="KW-0378">Hydrolase</keyword>
<keyword evidence="4" id="KW-0067">ATP-binding</keyword>
<dbReference type="Pfam" id="PF05183">
    <property type="entry name" value="RdRP"/>
    <property type="match status" value="1"/>
</dbReference>
<evidence type="ECO:0000256" key="1">
    <source>
        <dbReference type="ARBA" id="ARBA00022741"/>
    </source>
</evidence>
<dbReference type="SUPFAM" id="SSF54791">
    <property type="entry name" value="Eukaryotic type KH-domain (KH-domain type I)"/>
    <property type="match status" value="2"/>
</dbReference>
<dbReference type="InterPro" id="IPR004088">
    <property type="entry name" value="KH_dom_type_1"/>
</dbReference>
<dbReference type="GO" id="GO:0004386">
    <property type="term" value="F:helicase activity"/>
    <property type="evidence" value="ECO:0007669"/>
    <property type="project" value="UniProtKB-KW"/>
</dbReference>
<dbReference type="Pfam" id="PF00013">
    <property type="entry name" value="KH_1"/>
    <property type="match status" value="1"/>
</dbReference>
<dbReference type="Pfam" id="PF00270">
    <property type="entry name" value="DEAD"/>
    <property type="match status" value="1"/>
</dbReference>
<evidence type="ECO:0000256" key="7">
    <source>
        <dbReference type="SAM" id="MobiDB-lite"/>
    </source>
</evidence>
<dbReference type="EMBL" id="CAJNNV010030554">
    <property type="protein sequence ID" value="CAE8632892.1"/>
    <property type="molecule type" value="Genomic_DNA"/>
</dbReference>
<evidence type="ECO:0000259" key="8">
    <source>
        <dbReference type="PROSITE" id="PS51192"/>
    </source>
</evidence>
<proteinExistence type="inferred from homology"/>
<reference evidence="10" key="1">
    <citation type="submission" date="2021-02" db="EMBL/GenBank/DDBJ databases">
        <authorList>
            <person name="Dougan E. K."/>
            <person name="Rhodes N."/>
            <person name="Thang M."/>
            <person name="Chan C."/>
        </authorList>
    </citation>
    <scope>NUCLEOTIDE SEQUENCE</scope>
</reference>
<dbReference type="SMART" id="SM00487">
    <property type="entry name" value="DEXDc"/>
    <property type="match status" value="1"/>
</dbReference>
<dbReference type="GO" id="GO:0003723">
    <property type="term" value="F:RNA binding"/>
    <property type="evidence" value="ECO:0007669"/>
    <property type="project" value="InterPro"/>
</dbReference>
<feature type="coiled-coil region" evidence="6">
    <location>
        <begin position="1441"/>
        <end position="1488"/>
    </location>
</feature>
<dbReference type="InterPro" id="IPR007502">
    <property type="entry name" value="Helicase-assoc_dom"/>
</dbReference>
<feature type="compositionally biased region" description="Basic residues" evidence="7">
    <location>
        <begin position="1"/>
        <end position="13"/>
    </location>
</feature>
<dbReference type="PROSITE" id="PS00690">
    <property type="entry name" value="DEAH_ATP_HELICASE"/>
    <property type="match status" value="1"/>
</dbReference>
<dbReference type="CDD" id="cd17917">
    <property type="entry name" value="DEXHc_RHA-like"/>
    <property type="match status" value="1"/>
</dbReference>
<dbReference type="InterPro" id="IPR004087">
    <property type="entry name" value="KH_dom"/>
</dbReference>
<keyword evidence="6" id="KW-0175">Coiled coil</keyword>
<accession>A0A813H501</accession>
<keyword evidence="1" id="KW-0547">Nucleotide-binding</keyword>
<comment type="similarity">
    <text evidence="5">Belongs to the DEAD box helicase family. DEAH subfamily. PRP16 sub-subfamily.</text>
</comment>
<dbReference type="InterPro" id="IPR002464">
    <property type="entry name" value="DNA/RNA_helicase_DEAH_CS"/>
</dbReference>
<evidence type="ECO:0000256" key="2">
    <source>
        <dbReference type="ARBA" id="ARBA00022801"/>
    </source>
</evidence>
<keyword evidence="11" id="KW-1185">Reference proteome</keyword>
<dbReference type="SMART" id="SM00322">
    <property type="entry name" value="KH"/>
    <property type="match status" value="2"/>
</dbReference>
<dbReference type="SUPFAM" id="SSF52540">
    <property type="entry name" value="P-loop containing nucleoside triphosphate hydrolases"/>
    <property type="match status" value="1"/>
</dbReference>
<feature type="coiled-coil region" evidence="6">
    <location>
        <begin position="1064"/>
        <end position="1102"/>
    </location>
</feature>
<gene>
    <name evidence="10" type="ORF">PGLA1383_LOCUS48819</name>
</gene>
<dbReference type="Gene3D" id="3.30.1370.10">
    <property type="entry name" value="K Homology domain, type 1"/>
    <property type="match status" value="1"/>
</dbReference>
<evidence type="ECO:0000256" key="5">
    <source>
        <dbReference type="ARBA" id="ARBA00038040"/>
    </source>
</evidence>